<dbReference type="CDD" id="cd07067">
    <property type="entry name" value="HP_PGM_like"/>
    <property type="match status" value="1"/>
</dbReference>
<reference evidence="1 2" key="1">
    <citation type="journal article" date="2021" name="Sci. Rep.">
        <title>The distribution of antibiotic resistance genes in chicken gut microbiota commensals.</title>
        <authorList>
            <person name="Juricova H."/>
            <person name="Matiasovicova J."/>
            <person name="Kubasova T."/>
            <person name="Cejkova D."/>
            <person name="Rychlik I."/>
        </authorList>
    </citation>
    <scope>NUCLEOTIDE SEQUENCE [LARGE SCALE GENOMIC DNA]</scope>
    <source>
        <strain evidence="1 2">An431b</strain>
    </source>
</reference>
<dbReference type="Proteomes" id="UP000729290">
    <property type="component" value="Unassembled WGS sequence"/>
</dbReference>
<dbReference type="PROSITE" id="PS00175">
    <property type="entry name" value="PG_MUTASE"/>
    <property type="match status" value="1"/>
</dbReference>
<dbReference type="RefSeq" id="WP_205133926.1">
    <property type="nucleotide sequence ID" value="NZ_JACSNT010000010.1"/>
</dbReference>
<name>A0ABS2GBK4_9FIRM</name>
<evidence type="ECO:0000313" key="2">
    <source>
        <dbReference type="Proteomes" id="UP000729290"/>
    </source>
</evidence>
<gene>
    <name evidence="1" type="ORF">H9X83_08785</name>
</gene>
<dbReference type="SMART" id="SM00855">
    <property type="entry name" value="PGAM"/>
    <property type="match status" value="1"/>
</dbReference>
<keyword evidence="2" id="KW-1185">Reference proteome</keyword>
<sequence length="202" mass="23040">MKIYLLRHGETAYNVDKRYQGTRDIPLSPKGRDALIPADISPKKVYVSTLCRAVETAKILFPASQLILEADLREMCFGIFEGRNYIEMEKDPEYLAWVGNDCKGRCPGGETREEFTARTCAVFCRLMEEAFREAAAELVIMAHGGTQMALMEQYALPQMDYYHWCGPNGGGYVLTAEKAEWENSRKMRLLGEVRYEKTEVKT</sequence>
<dbReference type="InterPro" id="IPR001345">
    <property type="entry name" value="PG/BPGM_mutase_AS"/>
</dbReference>
<dbReference type="PANTHER" id="PTHR48100">
    <property type="entry name" value="BROAD-SPECIFICITY PHOSPHATASE YOR283W-RELATED"/>
    <property type="match status" value="1"/>
</dbReference>
<organism evidence="1 2">
    <name type="scientific">Anaerotignum lactatifermentans</name>
    <dbReference type="NCBI Taxonomy" id="160404"/>
    <lineage>
        <taxon>Bacteria</taxon>
        <taxon>Bacillati</taxon>
        <taxon>Bacillota</taxon>
        <taxon>Clostridia</taxon>
        <taxon>Lachnospirales</taxon>
        <taxon>Anaerotignaceae</taxon>
        <taxon>Anaerotignum</taxon>
    </lineage>
</organism>
<accession>A0ABS2GBK4</accession>
<dbReference type="SUPFAM" id="SSF53254">
    <property type="entry name" value="Phosphoglycerate mutase-like"/>
    <property type="match status" value="1"/>
</dbReference>
<dbReference type="PANTHER" id="PTHR48100:SF59">
    <property type="entry name" value="ADENOSYLCOBALAMIN_ALPHA-RIBAZOLE PHOSPHATASE"/>
    <property type="match status" value="1"/>
</dbReference>
<evidence type="ECO:0000313" key="1">
    <source>
        <dbReference type="EMBL" id="MBM6878252.1"/>
    </source>
</evidence>
<dbReference type="InterPro" id="IPR029033">
    <property type="entry name" value="His_PPase_superfam"/>
</dbReference>
<dbReference type="InterPro" id="IPR050275">
    <property type="entry name" value="PGM_Phosphatase"/>
</dbReference>
<protein>
    <submittedName>
        <fullName evidence="1">Histidine phosphatase family protein</fullName>
    </submittedName>
</protein>
<proteinExistence type="predicted"/>
<dbReference type="EMBL" id="JACSNV010000011">
    <property type="protein sequence ID" value="MBM6878252.1"/>
    <property type="molecule type" value="Genomic_DNA"/>
</dbReference>
<dbReference type="Gene3D" id="3.40.50.1240">
    <property type="entry name" value="Phosphoglycerate mutase-like"/>
    <property type="match status" value="1"/>
</dbReference>
<comment type="caution">
    <text evidence="1">The sequence shown here is derived from an EMBL/GenBank/DDBJ whole genome shotgun (WGS) entry which is preliminary data.</text>
</comment>
<dbReference type="InterPro" id="IPR013078">
    <property type="entry name" value="His_Pase_superF_clade-1"/>
</dbReference>
<dbReference type="Pfam" id="PF00300">
    <property type="entry name" value="His_Phos_1"/>
    <property type="match status" value="1"/>
</dbReference>